<gene>
    <name evidence="4" type="ORF">KTA_14310</name>
</gene>
<dbReference type="EMBL" id="AP019377">
    <property type="protein sequence ID" value="BBH93232.1"/>
    <property type="molecule type" value="Genomic_DNA"/>
</dbReference>
<protein>
    <submittedName>
        <fullName evidence="4">Hydrolase</fullName>
    </submittedName>
</protein>
<dbReference type="PANTHER" id="PTHR42796:SF4">
    <property type="entry name" value="FUMARYLACETOACETATE HYDROLASE DOMAIN-CONTAINING PROTEIN 2A"/>
    <property type="match status" value="1"/>
</dbReference>
<dbReference type="Pfam" id="PF01557">
    <property type="entry name" value="FAA_hydrolase"/>
    <property type="match status" value="1"/>
</dbReference>
<comment type="similarity">
    <text evidence="1">Belongs to the FAH family.</text>
</comment>
<organism evidence="4">
    <name type="scientific">Thermogemmatispora argillosa</name>
    <dbReference type="NCBI Taxonomy" id="2045280"/>
    <lineage>
        <taxon>Bacteria</taxon>
        <taxon>Bacillati</taxon>
        <taxon>Chloroflexota</taxon>
        <taxon>Ktedonobacteria</taxon>
        <taxon>Thermogemmatisporales</taxon>
        <taxon>Thermogemmatisporaceae</taxon>
        <taxon>Thermogemmatispora</taxon>
    </lineage>
</organism>
<proteinExistence type="inferred from homology"/>
<dbReference type="GO" id="GO:0016787">
    <property type="term" value="F:hydrolase activity"/>
    <property type="evidence" value="ECO:0007669"/>
    <property type="project" value="UniProtKB-KW"/>
</dbReference>
<keyword evidence="4" id="KW-0378">Hydrolase</keyword>
<evidence type="ECO:0000313" key="4">
    <source>
        <dbReference type="EMBL" id="BBH93232.1"/>
    </source>
</evidence>
<dbReference type="Gene3D" id="3.90.850.10">
    <property type="entry name" value="Fumarylacetoacetase-like, C-terminal domain"/>
    <property type="match status" value="1"/>
</dbReference>
<feature type="domain" description="Fumarylacetoacetase-like C-terminal" evidence="3">
    <location>
        <begin position="104"/>
        <end position="337"/>
    </location>
</feature>
<accession>A0A455T1X2</accession>
<dbReference type="PANTHER" id="PTHR42796">
    <property type="entry name" value="FUMARYLACETOACETATE HYDROLASE DOMAIN-CONTAINING PROTEIN 2A-RELATED"/>
    <property type="match status" value="1"/>
</dbReference>
<dbReference type="GO" id="GO:0046872">
    <property type="term" value="F:metal ion binding"/>
    <property type="evidence" value="ECO:0007669"/>
    <property type="project" value="UniProtKB-KW"/>
</dbReference>
<reference evidence="4" key="1">
    <citation type="submission" date="2018-12" db="EMBL/GenBank/DDBJ databases">
        <title>Novel natural products biosynthetic potential of the class Ktedonobacteria.</title>
        <authorList>
            <person name="Zheng Y."/>
            <person name="Saitou A."/>
            <person name="Wang C.M."/>
            <person name="Toyoda A."/>
            <person name="Minakuchi Y."/>
            <person name="Sekiguchi Y."/>
            <person name="Ueda K."/>
            <person name="Takano H."/>
            <person name="Sakai Y."/>
            <person name="Yokota A."/>
            <person name="Yabe S."/>
        </authorList>
    </citation>
    <scope>NUCLEOTIDE SEQUENCE</scope>
    <source>
        <strain evidence="4">A3-2</strain>
    </source>
</reference>
<name>A0A455T1X2_9CHLR</name>
<dbReference type="AlphaFoldDB" id="A0A455T1X2"/>
<evidence type="ECO:0000256" key="1">
    <source>
        <dbReference type="ARBA" id="ARBA00010211"/>
    </source>
</evidence>
<keyword evidence="2" id="KW-0479">Metal-binding</keyword>
<dbReference type="SUPFAM" id="SSF56529">
    <property type="entry name" value="FAH"/>
    <property type="match status" value="1"/>
</dbReference>
<dbReference type="InterPro" id="IPR011234">
    <property type="entry name" value="Fumarylacetoacetase-like_C"/>
</dbReference>
<dbReference type="InterPro" id="IPR036663">
    <property type="entry name" value="Fumarylacetoacetase_C_sf"/>
</dbReference>
<dbReference type="PROSITE" id="PS51257">
    <property type="entry name" value="PROKAR_LIPOPROTEIN"/>
    <property type="match status" value="1"/>
</dbReference>
<dbReference type="InterPro" id="IPR051121">
    <property type="entry name" value="FAH"/>
</dbReference>
<evidence type="ECO:0000256" key="2">
    <source>
        <dbReference type="ARBA" id="ARBA00022723"/>
    </source>
</evidence>
<dbReference type="GO" id="GO:0044281">
    <property type="term" value="P:small molecule metabolic process"/>
    <property type="evidence" value="ECO:0007669"/>
    <property type="project" value="UniProtKB-ARBA"/>
</dbReference>
<sequence length="348" mass="38078">MKTSFFTLGTFSVAGCPPFAGLVLDERVIAVHALQPLCERLGQPLSNSESLFGLLQQWERNLSALQQAVNALEEASAPRAISAALSWLPLEAVHIHAPVLYPRQIFCAGANYRQHVIELAVAQGHGAHDARDEAERRALAEQIMDARIAHGQPYVFTKIPSAITGPYDPIPLPADCSQPDWELELGVVIGRAARHVKREEALAYVAGYTIVNDLTCRDRVYRPDLQAIGSDWLRSKCPPGFLPTGPFLVPASFVPDPQRLHLTLKLNGQTMQDEGTDDMIFGVARLIEYISHYVQLWPGDLICTGSPRGNGMHYQRFLQPGDILEGSISGLGTQRNQCIAESALAGEA</sequence>
<evidence type="ECO:0000259" key="3">
    <source>
        <dbReference type="Pfam" id="PF01557"/>
    </source>
</evidence>